<accession>A0AAN6GSI8</accession>
<evidence type="ECO:0000313" key="3">
    <source>
        <dbReference type="Proteomes" id="UP001176517"/>
    </source>
</evidence>
<feature type="compositionally biased region" description="Polar residues" evidence="1">
    <location>
        <begin position="93"/>
        <end position="115"/>
    </location>
</feature>
<feature type="compositionally biased region" description="Low complexity" evidence="1">
    <location>
        <begin position="15"/>
        <end position="36"/>
    </location>
</feature>
<reference evidence="2" key="1">
    <citation type="journal article" date="2023" name="PhytoFront">
        <title>Draft Genome Resources of Seven Strains of Tilletia horrida, Causal Agent of Kernel Smut of Rice.</title>
        <authorList>
            <person name="Khanal S."/>
            <person name="Antony Babu S."/>
            <person name="Zhou X.G."/>
        </authorList>
    </citation>
    <scope>NUCLEOTIDE SEQUENCE</scope>
    <source>
        <strain evidence="2">TX6</strain>
    </source>
</reference>
<evidence type="ECO:0000256" key="1">
    <source>
        <dbReference type="SAM" id="MobiDB-lite"/>
    </source>
</evidence>
<dbReference type="Proteomes" id="UP001176517">
    <property type="component" value="Unassembled WGS sequence"/>
</dbReference>
<feature type="region of interest" description="Disordered" evidence="1">
    <location>
        <begin position="1"/>
        <end position="156"/>
    </location>
</feature>
<organism evidence="2 3">
    <name type="scientific">Tilletia horrida</name>
    <dbReference type="NCBI Taxonomy" id="155126"/>
    <lineage>
        <taxon>Eukaryota</taxon>
        <taxon>Fungi</taxon>
        <taxon>Dikarya</taxon>
        <taxon>Basidiomycota</taxon>
        <taxon>Ustilaginomycotina</taxon>
        <taxon>Exobasidiomycetes</taxon>
        <taxon>Tilletiales</taxon>
        <taxon>Tilletiaceae</taxon>
        <taxon>Tilletia</taxon>
    </lineage>
</organism>
<proteinExistence type="predicted"/>
<feature type="compositionally biased region" description="Gly residues" evidence="1">
    <location>
        <begin position="119"/>
        <end position="129"/>
    </location>
</feature>
<feature type="compositionally biased region" description="Basic and acidic residues" evidence="1">
    <location>
        <begin position="134"/>
        <end position="146"/>
    </location>
</feature>
<protein>
    <submittedName>
        <fullName evidence="2">Uncharacterized protein</fullName>
    </submittedName>
</protein>
<name>A0AAN6GSI8_9BASI</name>
<evidence type="ECO:0000313" key="2">
    <source>
        <dbReference type="EMBL" id="KAK0551133.1"/>
    </source>
</evidence>
<feature type="compositionally biased region" description="Polar residues" evidence="1">
    <location>
        <begin position="52"/>
        <end position="68"/>
    </location>
</feature>
<gene>
    <name evidence="2" type="ORF">OC846_003419</name>
</gene>
<feature type="compositionally biased region" description="Basic and acidic residues" evidence="1">
    <location>
        <begin position="1"/>
        <end position="12"/>
    </location>
</feature>
<dbReference type="AlphaFoldDB" id="A0AAN6GSI8"/>
<sequence>MLSMRDVDEMRATRARAQADAAAKLEQQQQQQQQVANGKQPEGRGPSESQHRYQVTSTSQTNPETASSLHAGAGEERSQVSAVPETQLGWGGSSQFPSQGTTSVPASSHHNTQDWIQAGGSGSSAGGASGSQAEPRREAIERERRAMPANQRILGP</sequence>
<dbReference type="EMBL" id="JAPDMZ010000082">
    <property type="protein sequence ID" value="KAK0551133.1"/>
    <property type="molecule type" value="Genomic_DNA"/>
</dbReference>
<comment type="caution">
    <text evidence="2">The sequence shown here is derived from an EMBL/GenBank/DDBJ whole genome shotgun (WGS) entry which is preliminary data.</text>
</comment>
<keyword evidence="3" id="KW-1185">Reference proteome</keyword>